<keyword evidence="1" id="KW-0472">Membrane</keyword>
<dbReference type="RefSeq" id="WP_343817953.1">
    <property type="nucleotide sequence ID" value="NZ_BAAAFA010000009.1"/>
</dbReference>
<comment type="caution">
    <text evidence="2">The sequence shown here is derived from an EMBL/GenBank/DDBJ whole genome shotgun (WGS) entry which is preliminary data.</text>
</comment>
<reference evidence="3" key="1">
    <citation type="journal article" date="2019" name="Int. J. Syst. Evol. Microbiol.">
        <title>The Global Catalogue of Microorganisms (GCM) 10K type strain sequencing project: providing services to taxonomists for standard genome sequencing and annotation.</title>
        <authorList>
            <consortium name="The Broad Institute Genomics Platform"/>
            <consortium name="The Broad Institute Genome Sequencing Center for Infectious Disease"/>
            <person name="Wu L."/>
            <person name="Ma J."/>
        </authorList>
    </citation>
    <scope>NUCLEOTIDE SEQUENCE [LARGE SCALE GENOMIC DNA]</scope>
    <source>
        <strain evidence="3">JCM 15608</strain>
    </source>
</reference>
<evidence type="ECO:0000256" key="1">
    <source>
        <dbReference type="SAM" id="Phobius"/>
    </source>
</evidence>
<keyword evidence="1" id="KW-1133">Transmembrane helix</keyword>
<keyword evidence="1" id="KW-0812">Transmembrane</keyword>
<dbReference type="CDD" id="cd14740">
    <property type="entry name" value="PAAR_4"/>
    <property type="match status" value="1"/>
</dbReference>
<dbReference type="Pfam" id="PF13665">
    <property type="entry name" value="Tox-PAAR-like"/>
    <property type="match status" value="1"/>
</dbReference>
<accession>A0ABP3WI83</accession>
<feature type="transmembrane region" description="Helical" evidence="1">
    <location>
        <begin position="1180"/>
        <end position="1198"/>
    </location>
</feature>
<organism evidence="2 3">
    <name type="scientific">Colwellia asteriadis</name>
    <dbReference type="NCBI Taxonomy" id="517723"/>
    <lineage>
        <taxon>Bacteria</taxon>
        <taxon>Pseudomonadati</taxon>
        <taxon>Pseudomonadota</taxon>
        <taxon>Gammaproteobacteria</taxon>
        <taxon>Alteromonadales</taxon>
        <taxon>Colwelliaceae</taxon>
        <taxon>Colwellia</taxon>
    </lineage>
</organism>
<proteinExistence type="predicted"/>
<evidence type="ECO:0008006" key="4">
    <source>
        <dbReference type="Google" id="ProtNLM"/>
    </source>
</evidence>
<evidence type="ECO:0000313" key="2">
    <source>
        <dbReference type="EMBL" id="GAA0820386.1"/>
    </source>
</evidence>
<protein>
    <recommendedName>
        <fullName evidence="4">DUF4150 domain-containing protein</fullName>
    </recommendedName>
</protein>
<feature type="transmembrane region" description="Helical" evidence="1">
    <location>
        <begin position="1155"/>
        <end position="1173"/>
    </location>
</feature>
<gene>
    <name evidence="2" type="ORF">GCM10009111_25740</name>
</gene>
<dbReference type="Proteomes" id="UP001500021">
    <property type="component" value="Unassembled WGS sequence"/>
</dbReference>
<dbReference type="CDD" id="cd20705">
    <property type="entry name" value="MIX_I"/>
    <property type="match status" value="1"/>
</dbReference>
<keyword evidence="3" id="KW-1185">Reference proteome</keyword>
<evidence type="ECO:0000313" key="3">
    <source>
        <dbReference type="Proteomes" id="UP001500021"/>
    </source>
</evidence>
<name>A0ABP3WI83_9GAMM</name>
<sequence>MTSYCNAGAGKQSQSIQYDIDSLSADVRSEGNQAWRHNNVALLPLNISARSHNVLGSAYGVAIFPTKADSQDAFITECERPKYGGFSLGDMVNEFIPDYIIPPPEWNDEKNEPILPWIEPVTGLGVNAELSDYATFLTLVEAHIGWEAGTTEPLEKDVEAEAPTVATVSGTNVLINGRTAVHADSGGVLQTIDVCMTPTPVSVIPIPYCNVAQSSDAASTASSVQINGNPACNLGSNFSQSTGDEAGTRKGIISGVTQGKAEFLIGSADVFIEGVCAVRQGDLMISNSKNTPPMPLNQPGGPMPRELGIESKAALLEKESGFSSSIIVYGVDREAVSLGHIVSKLGSTTQQRSLGNTDDVVGERAKISFEGVESTPYQPINYKIQGYLGELNIPLGMCETYSDDSPIADEDMATFINFKLKVFTESTLSTTLAKSPERLIVDQKGDVISPIHGYFYLFVNGYLWREIVALNDGMLSDVDLVAYYGEDKRLYKSMLCNTCMAPKKTIGLNNEGQSLTDAEVHIAYSPVQWSWAYITSLGGLYKNDPRQRLVDNPFFCQNPTAAKVLLESRCQKIDLEDAQLNKVVYVQDPVGIALNLLHKCQVNYLAVQEENNQIMAKPHFDSGVLAYQSMFNEDLQATTQVEHYFFPTKSSFEPIKTKKTVYKKRTTTAKFLRSGAKNIDKTFLEEYLSSDILEDNLKELPINQKALFDFIADKPKEEYSEPDKYITVENAFKDLVTLDGIDYLLGFKCLADIFNVMVFDGDNLGAFRPWMAAKEDEAIRLQNENIAKDSAREFIESGLSDDHWLIKYFTPPADLYDLSVEGHCPTKPSEKNDGSGKFRYADFQKVHEQLHKNNQDQESLLFNSELKVFLGSAKICVGAITEAWGRISRAYASGSLTIQTIKIRNIMVATNKATGISAHSDIHIRRAADVIGDSAGVVGITNYKRESVRRAERRKRAKQATKNPPANAVTITDAKGKVIAAHDPASFGTNKGEMLNTNWTDYNKLMGNYDLLEGELVVVPNKHRYAYLYANPKFKLGSADAIKINGVKALEAFLPKVMLAFEVFNATQLLAKFEAGNKVEGKFQAEIWGSVFILAAGSLEVAALYSSKIKEFYGRAFLGGALASRLTGFGILIGAGLSLIDSANAAKSQDNDAAFLHASAAVFSIAGLLFIGVAALSTPIGWALIVLGLVVTLMAVAFTDNNLEKWAINGPFSKNVAGRCIDDYKLWQTYPLECYAALRNELFSPTIDLSIQKIANQSYFLNIEIMTPGYIVGQSEIIMVVNLITDNGVLHAEKTRRVGHDNWRIIQHQNIDSIEENSNNEKLIGDPQITGFTYSVPFNASWGDDVEVDWQVKAQYCLDSHTTLPYIDKIERDKWAANKIPREDIPDKAWLIKEIEYDN</sequence>
<feature type="transmembrane region" description="Helical" evidence="1">
    <location>
        <begin position="1117"/>
        <end position="1140"/>
    </location>
</feature>
<dbReference type="EMBL" id="BAAAFA010000009">
    <property type="protein sequence ID" value="GAA0820386.1"/>
    <property type="molecule type" value="Genomic_DNA"/>
</dbReference>